<protein>
    <submittedName>
        <fullName evidence="1">Uncharacterized protein</fullName>
    </submittedName>
</protein>
<sequence length="64" mass="7335">MIIIAPYAPALWKKLHSLPFSPILLVNVVGDPYIYSAMLIWKSLKCSLMEGRILTPVFFSKLLW</sequence>
<name>A0A835ALS4_9POAL</name>
<reference evidence="1" key="1">
    <citation type="submission" date="2020-07" db="EMBL/GenBank/DDBJ databases">
        <title>Genome sequence and genetic diversity analysis of an under-domesticated orphan crop, white fonio (Digitaria exilis).</title>
        <authorList>
            <person name="Bennetzen J.L."/>
            <person name="Chen S."/>
            <person name="Ma X."/>
            <person name="Wang X."/>
            <person name="Yssel A.E.J."/>
            <person name="Chaluvadi S.R."/>
            <person name="Johnson M."/>
            <person name="Gangashetty P."/>
            <person name="Hamidou F."/>
            <person name="Sanogo M.D."/>
            <person name="Zwaenepoel A."/>
            <person name="Wallace J."/>
            <person name="Van De Peer Y."/>
            <person name="Van Deynze A."/>
        </authorList>
    </citation>
    <scope>NUCLEOTIDE SEQUENCE</scope>
    <source>
        <tissue evidence="1">Leaves</tissue>
    </source>
</reference>
<gene>
    <name evidence="1" type="ORF">HU200_053862</name>
</gene>
<proteinExistence type="predicted"/>
<dbReference type="AlphaFoldDB" id="A0A835ALS4"/>
<comment type="caution">
    <text evidence="1">The sequence shown here is derived from an EMBL/GenBank/DDBJ whole genome shotgun (WGS) entry which is preliminary data.</text>
</comment>
<organism evidence="1 2">
    <name type="scientific">Digitaria exilis</name>
    <dbReference type="NCBI Taxonomy" id="1010633"/>
    <lineage>
        <taxon>Eukaryota</taxon>
        <taxon>Viridiplantae</taxon>
        <taxon>Streptophyta</taxon>
        <taxon>Embryophyta</taxon>
        <taxon>Tracheophyta</taxon>
        <taxon>Spermatophyta</taxon>
        <taxon>Magnoliopsida</taxon>
        <taxon>Liliopsida</taxon>
        <taxon>Poales</taxon>
        <taxon>Poaceae</taxon>
        <taxon>PACMAD clade</taxon>
        <taxon>Panicoideae</taxon>
        <taxon>Panicodae</taxon>
        <taxon>Paniceae</taxon>
        <taxon>Anthephorinae</taxon>
        <taxon>Digitaria</taxon>
    </lineage>
</organism>
<keyword evidence="2" id="KW-1185">Reference proteome</keyword>
<evidence type="ECO:0000313" key="1">
    <source>
        <dbReference type="EMBL" id="KAF8666146.1"/>
    </source>
</evidence>
<dbReference type="Proteomes" id="UP000636709">
    <property type="component" value="Unassembled WGS sequence"/>
</dbReference>
<dbReference type="EMBL" id="JACEFO010002316">
    <property type="protein sequence ID" value="KAF8666146.1"/>
    <property type="molecule type" value="Genomic_DNA"/>
</dbReference>
<evidence type="ECO:0000313" key="2">
    <source>
        <dbReference type="Proteomes" id="UP000636709"/>
    </source>
</evidence>
<accession>A0A835ALS4</accession>